<evidence type="ECO:0000313" key="6">
    <source>
        <dbReference type="EMBL" id="OIN89092.1"/>
    </source>
</evidence>
<dbReference type="InterPro" id="IPR021153">
    <property type="entry name" value="HrcA_C"/>
</dbReference>
<dbReference type="SUPFAM" id="SSF55781">
    <property type="entry name" value="GAF domain-like"/>
    <property type="match status" value="1"/>
</dbReference>
<comment type="caution">
    <text evidence="6">The sequence shown here is derived from an EMBL/GenBank/DDBJ whole genome shotgun (WGS) entry which is preliminary data.</text>
</comment>
<evidence type="ECO:0000256" key="3">
    <source>
        <dbReference type="ARBA" id="ARBA00023016"/>
    </source>
</evidence>
<keyword evidence="2" id="KW-0805">Transcription regulation</keyword>
<keyword evidence="1" id="KW-0678">Repressor</keyword>
<reference evidence="6 7" key="1">
    <citation type="journal article" date="2016" name="Environ. Microbiol.">
        <title>Genomic resolution of a cold subsurface aquifer community provides metabolic insights for novel microbes adapted to high CO concentrations.</title>
        <authorList>
            <person name="Probst A.J."/>
            <person name="Castelle C.J."/>
            <person name="Singh A."/>
            <person name="Brown C.T."/>
            <person name="Anantharaman K."/>
            <person name="Sharon I."/>
            <person name="Hug L.A."/>
            <person name="Burstein D."/>
            <person name="Emerson J.B."/>
            <person name="Thomas B.C."/>
            <person name="Banfield J.F."/>
        </authorList>
    </citation>
    <scope>NUCLEOTIDE SEQUENCE [LARGE SCALE GENOMIC DNA]</scope>
    <source>
        <strain evidence="6">CG1_02_47_37</strain>
    </source>
</reference>
<dbReference type="Gene3D" id="3.30.450.40">
    <property type="match status" value="1"/>
</dbReference>
<keyword evidence="4" id="KW-0804">Transcription</keyword>
<dbReference type="InterPro" id="IPR029016">
    <property type="entry name" value="GAF-like_dom_sf"/>
</dbReference>
<dbReference type="SUPFAM" id="SSF46785">
    <property type="entry name" value="Winged helix' DNA-binding domain"/>
    <property type="match status" value="1"/>
</dbReference>
<evidence type="ECO:0000256" key="1">
    <source>
        <dbReference type="ARBA" id="ARBA00022491"/>
    </source>
</evidence>
<dbReference type="PANTHER" id="PTHR34824">
    <property type="entry name" value="HEAT-INDUCIBLE TRANSCRIPTION REPRESSOR HRCA"/>
    <property type="match status" value="1"/>
</dbReference>
<dbReference type="EMBL" id="MNUI01000044">
    <property type="protein sequence ID" value="OIN89092.1"/>
    <property type="molecule type" value="Genomic_DNA"/>
</dbReference>
<dbReference type="InterPro" id="IPR036388">
    <property type="entry name" value="WH-like_DNA-bd_sf"/>
</dbReference>
<dbReference type="Proteomes" id="UP000183144">
    <property type="component" value="Unassembled WGS sequence"/>
</dbReference>
<gene>
    <name evidence="6" type="ORF">AUJ59_02535</name>
</gene>
<evidence type="ECO:0000259" key="5">
    <source>
        <dbReference type="Pfam" id="PF01628"/>
    </source>
</evidence>
<feature type="domain" description="Heat-inducible transcription repressor HrcA C-terminal" evidence="5">
    <location>
        <begin position="68"/>
        <end position="212"/>
    </location>
</feature>
<dbReference type="InterPro" id="IPR002571">
    <property type="entry name" value="HrcA"/>
</dbReference>
<name>A0A1J4RS23_9BACT</name>
<evidence type="ECO:0000256" key="2">
    <source>
        <dbReference type="ARBA" id="ARBA00023015"/>
    </source>
</evidence>
<dbReference type="AlphaFoldDB" id="A0A1J4RS23"/>
<dbReference type="PANTHER" id="PTHR34824:SF1">
    <property type="entry name" value="HEAT-INDUCIBLE TRANSCRIPTION REPRESSOR HRCA"/>
    <property type="match status" value="1"/>
</dbReference>
<dbReference type="GO" id="GO:0045892">
    <property type="term" value="P:negative regulation of DNA-templated transcription"/>
    <property type="evidence" value="ECO:0007669"/>
    <property type="project" value="TreeGrafter"/>
</dbReference>
<sequence>MDERKLIILNTIIKEHIKTGAPVGSGVLVDKYRLDISPATVRNEMAELEEENFIIQPHTSAGRIPTEKAYNLYLASLKEKQLAEKEAEVLRRALKGNDEASFKQTAKEMAKISGNAIFWAFHKNNLYYTGISNLFSQPEFSEPNLIYNISAIIDRMDEIIDDIFSEVKETEILLGSANPFGDSCSTIFSKYKRAGKTGLFGILGPMRMDYEKNLALVKFVNSKIVNSN</sequence>
<dbReference type="InterPro" id="IPR036390">
    <property type="entry name" value="WH_DNA-bd_sf"/>
</dbReference>
<keyword evidence="3" id="KW-0346">Stress response</keyword>
<dbReference type="STRING" id="1805034.AUJ59_02535"/>
<evidence type="ECO:0000256" key="4">
    <source>
        <dbReference type="ARBA" id="ARBA00023163"/>
    </source>
</evidence>
<organism evidence="6 7">
    <name type="scientific">Candidatus Beckwithbacteria bacterium CG1_02_47_37</name>
    <dbReference type="NCBI Taxonomy" id="1805034"/>
    <lineage>
        <taxon>Bacteria</taxon>
        <taxon>Candidatus Beckwithiibacteriota</taxon>
    </lineage>
</organism>
<dbReference type="Pfam" id="PF01628">
    <property type="entry name" value="HrcA"/>
    <property type="match status" value="1"/>
</dbReference>
<accession>A0A1J4RS23</accession>
<dbReference type="Gene3D" id="1.10.10.10">
    <property type="entry name" value="Winged helix-like DNA-binding domain superfamily/Winged helix DNA-binding domain"/>
    <property type="match status" value="1"/>
</dbReference>
<evidence type="ECO:0000313" key="7">
    <source>
        <dbReference type="Proteomes" id="UP000183144"/>
    </source>
</evidence>
<protein>
    <recommendedName>
        <fullName evidence="5">Heat-inducible transcription repressor HrcA C-terminal domain-containing protein</fullName>
    </recommendedName>
</protein>
<dbReference type="GO" id="GO:0003677">
    <property type="term" value="F:DNA binding"/>
    <property type="evidence" value="ECO:0007669"/>
    <property type="project" value="InterPro"/>
</dbReference>
<proteinExistence type="predicted"/>